<feature type="chain" id="PRO_5033475038" evidence="1">
    <location>
        <begin position="26"/>
        <end position="269"/>
    </location>
</feature>
<feature type="signal peptide" evidence="1">
    <location>
        <begin position="1"/>
        <end position="25"/>
    </location>
</feature>
<dbReference type="Pfam" id="PF13568">
    <property type="entry name" value="OMP_b-brl_2"/>
    <property type="match status" value="1"/>
</dbReference>
<evidence type="ECO:0000259" key="2">
    <source>
        <dbReference type="Pfam" id="PF13568"/>
    </source>
</evidence>
<keyword evidence="1" id="KW-0732">Signal</keyword>
<proteinExistence type="predicted"/>
<evidence type="ECO:0000313" key="4">
    <source>
        <dbReference type="EMBL" id="KAA2376210.1"/>
    </source>
</evidence>
<dbReference type="Proteomes" id="UP000323567">
    <property type="component" value="Unassembled WGS sequence"/>
</dbReference>
<dbReference type="Proteomes" id="UP000322658">
    <property type="component" value="Unassembled WGS sequence"/>
</dbReference>
<dbReference type="EMBL" id="VVXJ01000010">
    <property type="protein sequence ID" value="KAA2376210.1"/>
    <property type="molecule type" value="Genomic_DNA"/>
</dbReference>
<dbReference type="RefSeq" id="WP_022061086.1">
    <property type="nucleotide sequence ID" value="NZ_AP031448.1"/>
</dbReference>
<reference evidence="5 6" key="1">
    <citation type="journal article" date="2019" name="Nat. Med.">
        <title>A library of human gut bacterial isolates paired with longitudinal multiomics data enables mechanistic microbiome research.</title>
        <authorList>
            <person name="Poyet M."/>
            <person name="Groussin M."/>
            <person name="Gibbons S.M."/>
            <person name="Avila-Pacheco J."/>
            <person name="Jiang X."/>
            <person name="Kearney S.M."/>
            <person name="Perrotta A.R."/>
            <person name="Berdy B."/>
            <person name="Zhao S."/>
            <person name="Lieberman T.D."/>
            <person name="Swanson P.K."/>
            <person name="Smith M."/>
            <person name="Roesemann S."/>
            <person name="Alexander J.E."/>
            <person name="Rich S.A."/>
            <person name="Livny J."/>
            <person name="Vlamakis H."/>
            <person name="Clish C."/>
            <person name="Bullock K."/>
            <person name="Deik A."/>
            <person name="Scott J."/>
            <person name="Pierce K.A."/>
            <person name="Xavier R.J."/>
            <person name="Alm E.J."/>
        </authorList>
    </citation>
    <scope>NUCLEOTIDE SEQUENCE [LARGE SCALE GENOMIC DNA]</scope>
    <source>
        <strain evidence="4 5">BIOML-A1</strain>
        <strain evidence="3 6">BIOML-A2</strain>
    </source>
</reference>
<feature type="domain" description="Outer membrane protein beta-barrel" evidence="2">
    <location>
        <begin position="28"/>
        <end position="199"/>
    </location>
</feature>
<evidence type="ECO:0000313" key="3">
    <source>
        <dbReference type="EMBL" id="KAA2371677.1"/>
    </source>
</evidence>
<evidence type="ECO:0000313" key="5">
    <source>
        <dbReference type="Proteomes" id="UP000322658"/>
    </source>
</evidence>
<accession>A0A5B3GE10</accession>
<dbReference type="EMBL" id="VVXK01000002">
    <property type="protein sequence ID" value="KAA2371677.1"/>
    <property type="molecule type" value="Genomic_DNA"/>
</dbReference>
<organism evidence="3 6">
    <name type="scientific">Alistipes shahii</name>
    <dbReference type="NCBI Taxonomy" id="328814"/>
    <lineage>
        <taxon>Bacteria</taxon>
        <taxon>Pseudomonadati</taxon>
        <taxon>Bacteroidota</taxon>
        <taxon>Bacteroidia</taxon>
        <taxon>Bacteroidales</taxon>
        <taxon>Rikenellaceae</taxon>
        <taxon>Alistipes</taxon>
    </lineage>
</organism>
<evidence type="ECO:0000256" key="1">
    <source>
        <dbReference type="SAM" id="SignalP"/>
    </source>
</evidence>
<sequence length="269" mass="31060">MTMQRHIRTALFALAALAAWQGASAQHTLGFTVGYGMGNGRFQPQQEMRAIWGLYSGGLSWRYYGKQRFVGGFGIDLEFQQQGFSFATNASQVEEKKDYLYYTRHVNSVVLPIVWQPHFYMLRNHVRIYLEAAATFSYNISSTYENEQARANGSAGWKGDYPFKLARDNRWGYGLAGGGGIAFLIRRFELNFRVRYSFGYSDIVRNRNKYYDNNSDGAENPFWATPLRSPLDNLMISVGLNYRFNKQGFEAWKPRPKKEKNREVFKFGL</sequence>
<comment type="caution">
    <text evidence="3">The sequence shown here is derived from an EMBL/GenBank/DDBJ whole genome shotgun (WGS) entry which is preliminary data.</text>
</comment>
<dbReference type="AlphaFoldDB" id="A0A5B3GE10"/>
<gene>
    <name evidence="4" type="ORF">F2Y07_06010</name>
    <name evidence="3" type="ORF">F2Y13_02500</name>
</gene>
<evidence type="ECO:0000313" key="6">
    <source>
        <dbReference type="Proteomes" id="UP000323567"/>
    </source>
</evidence>
<name>A0A5B3GE10_9BACT</name>
<protein>
    <submittedName>
        <fullName evidence="3">PorT family protein</fullName>
    </submittedName>
</protein>
<dbReference type="InterPro" id="IPR025665">
    <property type="entry name" value="Beta-barrel_OMP_2"/>
</dbReference>